<sequence>MISQEVPKPFTVPEGYKAPSMGEQWLYATRRHPYYRYGYAAVALIGLGLYAVATISRVEDVHREARKPK</sequence>
<reference evidence="2 3" key="1">
    <citation type="journal article" date="2024" name="Nat. Commun.">
        <title>Phylogenomics reveals the evolutionary origins of lichenization in chlorophyte algae.</title>
        <authorList>
            <person name="Puginier C."/>
            <person name="Libourel C."/>
            <person name="Otte J."/>
            <person name="Skaloud P."/>
            <person name="Haon M."/>
            <person name="Grisel S."/>
            <person name="Petersen M."/>
            <person name="Berrin J.G."/>
            <person name="Delaux P.M."/>
            <person name="Dal Grande F."/>
            <person name="Keller J."/>
        </authorList>
    </citation>
    <scope>NUCLEOTIDE SEQUENCE [LARGE SCALE GENOMIC DNA]</scope>
    <source>
        <strain evidence="2 3">SAG 245.80</strain>
    </source>
</reference>
<dbReference type="AlphaFoldDB" id="A0AAW1S1L5"/>
<keyword evidence="3" id="KW-1185">Reference proteome</keyword>
<evidence type="ECO:0008006" key="4">
    <source>
        <dbReference type="Google" id="ProtNLM"/>
    </source>
</evidence>
<evidence type="ECO:0000313" key="3">
    <source>
        <dbReference type="Proteomes" id="UP001445335"/>
    </source>
</evidence>
<keyword evidence="1" id="KW-0812">Transmembrane</keyword>
<feature type="transmembrane region" description="Helical" evidence="1">
    <location>
        <begin position="34"/>
        <end position="53"/>
    </location>
</feature>
<dbReference type="EMBL" id="JALJOU010000017">
    <property type="protein sequence ID" value="KAK9839231.1"/>
    <property type="molecule type" value="Genomic_DNA"/>
</dbReference>
<protein>
    <recommendedName>
        <fullName evidence="4">Deltamethrin resistance protein prag01 domain-containing protein</fullName>
    </recommendedName>
</protein>
<gene>
    <name evidence="2" type="ORF">WJX81_002899</name>
</gene>
<evidence type="ECO:0000313" key="2">
    <source>
        <dbReference type="EMBL" id="KAK9839231.1"/>
    </source>
</evidence>
<keyword evidence="1" id="KW-0472">Membrane</keyword>
<name>A0AAW1S1L5_9CHLO</name>
<proteinExistence type="predicted"/>
<dbReference type="Proteomes" id="UP001445335">
    <property type="component" value="Unassembled WGS sequence"/>
</dbReference>
<accession>A0AAW1S1L5</accession>
<evidence type="ECO:0000256" key="1">
    <source>
        <dbReference type="SAM" id="Phobius"/>
    </source>
</evidence>
<organism evidence="2 3">
    <name type="scientific">Elliptochloris bilobata</name>
    <dbReference type="NCBI Taxonomy" id="381761"/>
    <lineage>
        <taxon>Eukaryota</taxon>
        <taxon>Viridiplantae</taxon>
        <taxon>Chlorophyta</taxon>
        <taxon>core chlorophytes</taxon>
        <taxon>Trebouxiophyceae</taxon>
        <taxon>Trebouxiophyceae incertae sedis</taxon>
        <taxon>Elliptochloris clade</taxon>
        <taxon>Elliptochloris</taxon>
    </lineage>
</organism>
<comment type="caution">
    <text evidence="2">The sequence shown here is derived from an EMBL/GenBank/DDBJ whole genome shotgun (WGS) entry which is preliminary data.</text>
</comment>
<keyword evidence="1" id="KW-1133">Transmembrane helix</keyword>